<feature type="domain" description="Major facilitator superfamily (MFS) profile" evidence="8">
    <location>
        <begin position="24"/>
        <end position="477"/>
    </location>
</feature>
<dbReference type="InterPro" id="IPR020846">
    <property type="entry name" value="MFS_dom"/>
</dbReference>
<evidence type="ECO:0000259" key="8">
    <source>
        <dbReference type="PROSITE" id="PS50850"/>
    </source>
</evidence>
<dbReference type="Pfam" id="PF07690">
    <property type="entry name" value="MFS_1"/>
    <property type="match status" value="1"/>
</dbReference>
<dbReference type="PANTHER" id="PTHR42718:SF46">
    <property type="entry name" value="BLR6921 PROTEIN"/>
    <property type="match status" value="1"/>
</dbReference>
<feature type="transmembrane region" description="Helical" evidence="7">
    <location>
        <begin position="88"/>
        <end position="108"/>
    </location>
</feature>
<dbReference type="RefSeq" id="WP_126629172.1">
    <property type="nucleotide sequence ID" value="NZ_BIFT01000001.1"/>
</dbReference>
<feature type="transmembrane region" description="Helical" evidence="7">
    <location>
        <begin position="177"/>
        <end position="199"/>
    </location>
</feature>
<feature type="transmembrane region" description="Helical" evidence="7">
    <location>
        <begin position="340"/>
        <end position="363"/>
    </location>
</feature>
<keyword evidence="10" id="KW-1185">Reference proteome</keyword>
<dbReference type="AlphaFoldDB" id="A0A402BCL3"/>
<dbReference type="PANTHER" id="PTHR42718">
    <property type="entry name" value="MAJOR FACILITATOR SUPERFAMILY MULTIDRUG TRANSPORTER MFSC"/>
    <property type="match status" value="1"/>
</dbReference>
<feature type="transmembrane region" description="Helical" evidence="7">
    <location>
        <begin position="236"/>
        <end position="260"/>
    </location>
</feature>
<dbReference type="InterPro" id="IPR011701">
    <property type="entry name" value="MFS"/>
</dbReference>
<evidence type="ECO:0000256" key="5">
    <source>
        <dbReference type="ARBA" id="ARBA00022989"/>
    </source>
</evidence>
<evidence type="ECO:0000256" key="7">
    <source>
        <dbReference type="SAM" id="Phobius"/>
    </source>
</evidence>
<evidence type="ECO:0000313" key="9">
    <source>
        <dbReference type="EMBL" id="GCE29022.1"/>
    </source>
</evidence>
<feature type="transmembrane region" description="Helical" evidence="7">
    <location>
        <begin position="211"/>
        <end position="230"/>
    </location>
</feature>
<dbReference type="CDD" id="cd17321">
    <property type="entry name" value="MFS_MMR_MDR_like"/>
    <property type="match status" value="1"/>
</dbReference>
<proteinExistence type="predicted"/>
<comment type="subcellular location">
    <subcellularLocation>
        <location evidence="1">Cell membrane</location>
        <topology evidence="1">Multi-pass membrane protein</topology>
    </subcellularLocation>
</comment>
<keyword evidence="4 7" id="KW-0812">Transmembrane</keyword>
<keyword evidence="6 7" id="KW-0472">Membrane</keyword>
<evidence type="ECO:0000256" key="6">
    <source>
        <dbReference type="ARBA" id="ARBA00023136"/>
    </source>
</evidence>
<feature type="transmembrane region" description="Helical" evidence="7">
    <location>
        <begin position="451"/>
        <end position="473"/>
    </location>
</feature>
<dbReference type="GO" id="GO:0022857">
    <property type="term" value="F:transmembrane transporter activity"/>
    <property type="evidence" value="ECO:0007669"/>
    <property type="project" value="InterPro"/>
</dbReference>
<feature type="transmembrane region" description="Helical" evidence="7">
    <location>
        <begin position="280"/>
        <end position="304"/>
    </location>
</feature>
<comment type="caution">
    <text evidence="9">The sequence shown here is derived from an EMBL/GenBank/DDBJ whole genome shotgun (WGS) entry which is preliminary data.</text>
</comment>
<feature type="transmembrane region" description="Helical" evidence="7">
    <location>
        <begin position="310"/>
        <end position="328"/>
    </location>
</feature>
<organism evidence="9 10">
    <name type="scientific">Dictyobacter alpinus</name>
    <dbReference type="NCBI Taxonomy" id="2014873"/>
    <lineage>
        <taxon>Bacteria</taxon>
        <taxon>Bacillati</taxon>
        <taxon>Chloroflexota</taxon>
        <taxon>Ktedonobacteria</taxon>
        <taxon>Ktedonobacterales</taxon>
        <taxon>Dictyobacteraceae</taxon>
        <taxon>Dictyobacter</taxon>
    </lineage>
</organism>
<feature type="transmembrane region" description="Helical" evidence="7">
    <location>
        <begin position="21"/>
        <end position="42"/>
    </location>
</feature>
<sequence>MQARSSNSQERHFNSRLMSNRWLILALLCTAQFMVVLDFSIVNVALPSIQHDLGFSTQQLQWVISAYSLTFGGLLLLGGRAGDLFGRLWLLIGGLIIFSLASLAGGLASSPTWLITARALQGSGAAFVAPISLSLITTTFAEGEERNIALGVAGAVASTGFTAGVILGGLLTAGPGWRWVMFVNVPLGLLVLILAPLLLREKRVSTGPRQLDIGGAVIVTLALSILVYALTEGNRAGWFSFQTLGLLATALLLLILFVFIESRLAAPLIRLSIFRIRTLVAADLIAMLAPGSFGALMFILTLYLQEVLGYSPLLTGLAFLPIALLLILTTNIGSRLITRLGVRPIFIMGMTIVAGGLLLLAFIRPDSGYLTLLPGLLLVGLGMGPTFAAMTIAATASVSNEEQGLASGLLNTMQQVGSGLAIAIITAITTARTASLLQSGASNKVALTSGLQYALIACAILAILSVVVAIGVIQTKRAASIQK</sequence>
<evidence type="ECO:0000256" key="1">
    <source>
        <dbReference type="ARBA" id="ARBA00004651"/>
    </source>
</evidence>
<keyword evidence="3" id="KW-1003">Cell membrane</keyword>
<dbReference type="SUPFAM" id="SSF103473">
    <property type="entry name" value="MFS general substrate transporter"/>
    <property type="match status" value="1"/>
</dbReference>
<dbReference type="InterPro" id="IPR036259">
    <property type="entry name" value="MFS_trans_sf"/>
</dbReference>
<dbReference type="Gene3D" id="1.20.1720.10">
    <property type="entry name" value="Multidrug resistance protein D"/>
    <property type="match status" value="1"/>
</dbReference>
<name>A0A402BCL3_9CHLR</name>
<dbReference type="GO" id="GO:0005886">
    <property type="term" value="C:plasma membrane"/>
    <property type="evidence" value="ECO:0007669"/>
    <property type="project" value="UniProtKB-SubCell"/>
</dbReference>
<evidence type="ECO:0000256" key="4">
    <source>
        <dbReference type="ARBA" id="ARBA00022692"/>
    </source>
</evidence>
<dbReference type="PROSITE" id="PS50850">
    <property type="entry name" value="MFS"/>
    <property type="match status" value="1"/>
</dbReference>
<dbReference type="EMBL" id="BIFT01000001">
    <property type="protein sequence ID" value="GCE29022.1"/>
    <property type="molecule type" value="Genomic_DNA"/>
</dbReference>
<keyword evidence="2" id="KW-0813">Transport</keyword>
<evidence type="ECO:0000256" key="3">
    <source>
        <dbReference type="ARBA" id="ARBA00022475"/>
    </source>
</evidence>
<dbReference type="PRINTS" id="PR01036">
    <property type="entry name" value="TCRTETB"/>
</dbReference>
<feature type="transmembrane region" description="Helical" evidence="7">
    <location>
        <begin position="408"/>
        <end position="431"/>
    </location>
</feature>
<feature type="transmembrane region" description="Helical" evidence="7">
    <location>
        <begin position="62"/>
        <end position="81"/>
    </location>
</feature>
<dbReference type="Gene3D" id="1.20.1250.20">
    <property type="entry name" value="MFS general substrate transporter like domains"/>
    <property type="match status" value="1"/>
</dbReference>
<feature type="transmembrane region" description="Helical" evidence="7">
    <location>
        <begin position="375"/>
        <end position="396"/>
    </location>
</feature>
<accession>A0A402BCL3</accession>
<dbReference type="OrthoDB" id="4080117at2"/>
<feature type="transmembrane region" description="Helical" evidence="7">
    <location>
        <begin position="148"/>
        <end position="171"/>
    </location>
</feature>
<gene>
    <name evidence="9" type="ORF">KDA_45060</name>
</gene>
<evidence type="ECO:0000313" key="10">
    <source>
        <dbReference type="Proteomes" id="UP000287171"/>
    </source>
</evidence>
<feature type="transmembrane region" description="Helical" evidence="7">
    <location>
        <begin position="120"/>
        <end position="141"/>
    </location>
</feature>
<dbReference type="Proteomes" id="UP000287171">
    <property type="component" value="Unassembled WGS sequence"/>
</dbReference>
<protein>
    <submittedName>
        <fullName evidence="9">MFS transporter</fullName>
    </submittedName>
</protein>
<reference evidence="10" key="1">
    <citation type="submission" date="2018-12" db="EMBL/GenBank/DDBJ databases">
        <title>Tengunoibacter tsumagoiensis gen. nov., sp. nov., Dictyobacter kobayashii sp. nov., D. alpinus sp. nov., and D. joshuensis sp. nov. and description of Dictyobacteraceae fam. nov. within the order Ktedonobacterales isolated from Tengu-no-mugimeshi.</title>
        <authorList>
            <person name="Wang C.M."/>
            <person name="Zheng Y."/>
            <person name="Sakai Y."/>
            <person name="Toyoda A."/>
            <person name="Minakuchi Y."/>
            <person name="Abe K."/>
            <person name="Yokota A."/>
            <person name="Yabe S."/>
        </authorList>
    </citation>
    <scope>NUCLEOTIDE SEQUENCE [LARGE SCALE GENOMIC DNA]</scope>
    <source>
        <strain evidence="10">Uno16</strain>
    </source>
</reference>
<keyword evidence="5 7" id="KW-1133">Transmembrane helix</keyword>
<evidence type="ECO:0000256" key="2">
    <source>
        <dbReference type="ARBA" id="ARBA00022448"/>
    </source>
</evidence>